<evidence type="ECO:0000313" key="2">
    <source>
        <dbReference type="Proteomes" id="UP000017842"/>
    </source>
</evidence>
<comment type="caution">
    <text evidence="1">The sequence shown here is derived from an EMBL/GenBank/DDBJ whole genome shotgun (WGS) entry which is preliminary data.</text>
</comment>
<dbReference type="Proteomes" id="UP000017842">
    <property type="component" value="Unassembled WGS sequence"/>
</dbReference>
<proteinExistence type="predicted"/>
<protein>
    <submittedName>
        <fullName evidence="1">Uncharacterized protein</fullName>
    </submittedName>
</protein>
<name>V5E298_9GAMM</name>
<gene>
    <name evidence="1" type="ORF">MGMO_13c00100</name>
</gene>
<dbReference type="AlphaFoldDB" id="V5E298"/>
<keyword evidence="2" id="KW-1185">Reference proteome</keyword>
<organism evidence="1 2">
    <name type="scientific">Methyloglobulus morosus KoM1</name>
    <dbReference type="NCBI Taxonomy" id="1116472"/>
    <lineage>
        <taxon>Bacteria</taxon>
        <taxon>Pseudomonadati</taxon>
        <taxon>Pseudomonadota</taxon>
        <taxon>Gammaproteobacteria</taxon>
        <taxon>Methylococcales</taxon>
        <taxon>Methylococcaceae</taxon>
        <taxon>Methyloglobulus</taxon>
    </lineage>
</organism>
<dbReference type="EMBL" id="AYLO01000013">
    <property type="protein sequence ID" value="ESS73676.1"/>
    <property type="molecule type" value="Genomic_DNA"/>
</dbReference>
<reference evidence="1 2" key="1">
    <citation type="journal article" date="2013" name="Genome Announc.">
        <title>Draft Genome Sequence of the Methanotrophic Gammaproteobacterium Methyloglobulus morosus DSM 22980 Strain KoM1.</title>
        <authorList>
            <person name="Poehlein A."/>
            <person name="Deutzmann J.S."/>
            <person name="Daniel R."/>
            <person name="Simeonova D.D."/>
        </authorList>
    </citation>
    <scope>NUCLEOTIDE SEQUENCE [LARGE SCALE GENOMIC DNA]</scope>
    <source>
        <strain evidence="1 2">KoM1</strain>
    </source>
</reference>
<evidence type="ECO:0000313" key="1">
    <source>
        <dbReference type="EMBL" id="ESS73676.1"/>
    </source>
</evidence>
<sequence length="32" mass="3747">MKEKQTKKDQEKLPLTRGIIYSQSVLGEIAWK</sequence>
<accession>V5E298</accession>